<evidence type="ECO:0000313" key="2">
    <source>
        <dbReference type="Proteomes" id="UP001319080"/>
    </source>
</evidence>
<reference evidence="1 2" key="1">
    <citation type="submission" date="2021-05" db="EMBL/GenBank/DDBJ databases">
        <title>A Polyphasic approach of four new species of the genus Ohtaekwangia: Ohtaekwangia histidinii sp. nov., Ohtaekwangia cretensis sp. nov., Ohtaekwangia indiensis sp. nov., Ohtaekwangia reichenbachii sp. nov. from diverse environment.</title>
        <authorList>
            <person name="Octaviana S."/>
        </authorList>
    </citation>
    <scope>NUCLEOTIDE SEQUENCE [LARGE SCALE GENOMIC DNA]</scope>
    <source>
        <strain evidence="1 2">PWU5</strain>
    </source>
</reference>
<name>A0AAP2GTF1_9BACT</name>
<sequence>MSTYSIKDIISSSDRYKLYTLVCKREELKQSIDFLNSENIPVINVGKEVSKFVETLQDQSYINIDVFEYTKKLLDGHKIKLAISGNFLIAIHNIGILLEPMFKLNAAQMLREFSKSTALIIVWENELDFPNKLHWTDQTDTYNLDFLDTPLKKLHHAL</sequence>
<organism evidence="1 2">
    <name type="scientific">Dawidia cretensis</name>
    <dbReference type="NCBI Taxonomy" id="2782350"/>
    <lineage>
        <taxon>Bacteria</taxon>
        <taxon>Pseudomonadati</taxon>
        <taxon>Bacteroidota</taxon>
        <taxon>Cytophagia</taxon>
        <taxon>Cytophagales</taxon>
        <taxon>Chryseotaleaceae</taxon>
        <taxon>Dawidia</taxon>
    </lineage>
</organism>
<proteinExistence type="predicted"/>
<dbReference type="Proteomes" id="UP001319080">
    <property type="component" value="Unassembled WGS sequence"/>
</dbReference>
<evidence type="ECO:0000313" key="1">
    <source>
        <dbReference type="EMBL" id="MBT1707295.1"/>
    </source>
</evidence>
<dbReference type="EMBL" id="JAHESE010000001">
    <property type="protein sequence ID" value="MBT1707295.1"/>
    <property type="molecule type" value="Genomic_DNA"/>
</dbReference>
<accession>A0AAP2GTF1</accession>
<keyword evidence="2" id="KW-1185">Reference proteome</keyword>
<dbReference type="AlphaFoldDB" id="A0AAP2GTF1"/>
<gene>
    <name evidence="1" type="ORF">KK062_03635</name>
</gene>
<protein>
    <submittedName>
        <fullName evidence="1">Uncharacterized protein</fullName>
    </submittedName>
</protein>
<dbReference type="RefSeq" id="WP_254082869.1">
    <property type="nucleotide sequence ID" value="NZ_JAHESE010000001.1"/>
</dbReference>
<comment type="caution">
    <text evidence="1">The sequence shown here is derived from an EMBL/GenBank/DDBJ whole genome shotgun (WGS) entry which is preliminary data.</text>
</comment>